<dbReference type="EMBL" id="QVXO01000063">
    <property type="protein sequence ID" value="RPJ88498.1"/>
    <property type="molecule type" value="Genomic_DNA"/>
</dbReference>
<name>A0A424W5N6_ALCXX</name>
<organism evidence="2 3">
    <name type="scientific">Alcaligenes xylosoxydans xylosoxydans</name>
    <name type="common">Achromobacter xylosoxidans</name>
    <dbReference type="NCBI Taxonomy" id="85698"/>
    <lineage>
        <taxon>Bacteria</taxon>
        <taxon>Pseudomonadati</taxon>
        <taxon>Pseudomonadota</taxon>
        <taxon>Betaproteobacteria</taxon>
        <taxon>Burkholderiales</taxon>
        <taxon>Alcaligenaceae</taxon>
        <taxon>Achromobacter</taxon>
    </lineage>
</organism>
<proteinExistence type="predicted"/>
<dbReference type="SUPFAM" id="SSF53335">
    <property type="entry name" value="S-adenosyl-L-methionine-dependent methyltransferases"/>
    <property type="match status" value="1"/>
</dbReference>
<sequence length="224" mass="25319">MKFVKKIPYALKRAVFRASPALARTLGLDFRLRVPSRMFMEQEVFKYVNQQFRRATTAPAARCLFIGLDKHNWHYDRLLDLDFYSIDLNPRNAAYGPPGRHVVGSATELSSHYPPNSFDVVFANGLIGFGLDTEEAFNQLMFECHHVLASDGMLVLGYNDKPDRLSFKVEQAAGFEVFKTFEPGITGMTGARHIVEDGFRHCYVFLRPRRLGHAAGQMDLVAAA</sequence>
<dbReference type="Pfam" id="PF08241">
    <property type="entry name" value="Methyltransf_11"/>
    <property type="match status" value="1"/>
</dbReference>
<dbReference type="InterPro" id="IPR013216">
    <property type="entry name" value="Methyltransf_11"/>
</dbReference>
<dbReference type="Proteomes" id="UP000285324">
    <property type="component" value="Unassembled WGS sequence"/>
</dbReference>
<dbReference type="CDD" id="cd02440">
    <property type="entry name" value="AdoMet_MTases"/>
    <property type="match status" value="1"/>
</dbReference>
<feature type="domain" description="Methyltransferase type 11" evidence="1">
    <location>
        <begin position="82"/>
        <end position="156"/>
    </location>
</feature>
<dbReference type="OrthoDB" id="271996at2"/>
<dbReference type="GO" id="GO:0032259">
    <property type="term" value="P:methylation"/>
    <property type="evidence" value="ECO:0007669"/>
    <property type="project" value="UniProtKB-KW"/>
</dbReference>
<keyword evidence="2" id="KW-0808">Transferase</keyword>
<evidence type="ECO:0000259" key="1">
    <source>
        <dbReference type="Pfam" id="PF08241"/>
    </source>
</evidence>
<dbReference type="Gene3D" id="3.40.50.150">
    <property type="entry name" value="Vaccinia Virus protein VP39"/>
    <property type="match status" value="1"/>
</dbReference>
<reference evidence="2 3" key="1">
    <citation type="submission" date="2018-08" db="EMBL/GenBank/DDBJ databases">
        <title>Achromobacter xylosoxidans Genome sequencing and assembly.</title>
        <authorList>
            <person name="Wang R."/>
            <person name="Rensing C."/>
            <person name="Li Y."/>
        </authorList>
    </citation>
    <scope>NUCLEOTIDE SEQUENCE [LARGE SCALE GENOMIC DNA]</scope>
    <source>
        <strain evidence="2 3">GD003A</strain>
    </source>
</reference>
<gene>
    <name evidence="2" type="ORF">DY367_27615</name>
</gene>
<evidence type="ECO:0000313" key="3">
    <source>
        <dbReference type="Proteomes" id="UP000285324"/>
    </source>
</evidence>
<dbReference type="GO" id="GO:0008757">
    <property type="term" value="F:S-adenosylmethionine-dependent methyltransferase activity"/>
    <property type="evidence" value="ECO:0007669"/>
    <property type="project" value="InterPro"/>
</dbReference>
<dbReference type="RefSeq" id="WP_118934354.1">
    <property type="nucleotide sequence ID" value="NZ_CP061008.1"/>
</dbReference>
<protein>
    <submittedName>
        <fullName evidence="2">Class I SAM-dependent methyltransferase</fullName>
    </submittedName>
</protein>
<accession>A0A424W5N6</accession>
<comment type="caution">
    <text evidence="2">The sequence shown here is derived from an EMBL/GenBank/DDBJ whole genome shotgun (WGS) entry which is preliminary data.</text>
</comment>
<evidence type="ECO:0000313" key="2">
    <source>
        <dbReference type="EMBL" id="RPJ88498.1"/>
    </source>
</evidence>
<dbReference type="AlphaFoldDB" id="A0A424W5N6"/>
<dbReference type="InterPro" id="IPR029063">
    <property type="entry name" value="SAM-dependent_MTases_sf"/>
</dbReference>
<keyword evidence="2" id="KW-0489">Methyltransferase</keyword>